<name>A0A0Q0U8H3_9CORY</name>
<comment type="caution">
    <text evidence="2">The sequence shown here is derived from an EMBL/GenBank/DDBJ whole genome shotgun (WGS) entry which is preliminary data.</text>
</comment>
<feature type="transmembrane region" description="Helical" evidence="1">
    <location>
        <begin position="12"/>
        <end position="31"/>
    </location>
</feature>
<organism evidence="2 3">
    <name type="scientific">Corynebacterium lowii</name>
    <dbReference type="NCBI Taxonomy" id="1544413"/>
    <lineage>
        <taxon>Bacteria</taxon>
        <taxon>Bacillati</taxon>
        <taxon>Actinomycetota</taxon>
        <taxon>Actinomycetes</taxon>
        <taxon>Mycobacteriales</taxon>
        <taxon>Corynebacteriaceae</taxon>
        <taxon>Corynebacterium</taxon>
    </lineage>
</organism>
<evidence type="ECO:0000256" key="1">
    <source>
        <dbReference type="SAM" id="Phobius"/>
    </source>
</evidence>
<keyword evidence="1" id="KW-0812">Transmembrane</keyword>
<accession>A0A0Q0U8H3</accession>
<keyword evidence="1" id="KW-0472">Membrane</keyword>
<proteinExistence type="predicted"/>
<dbReference type="AlphaFoldDB" id="A0A0Q0U8H3"/>
<dbReference type="EMBL" id="LKEV01000008">
    <property type="protein sequence ID" value="KQB83950.1"/>
    <property type="molecule type" value="Genomic_DNA"/>
</dbReference>
<dbReference type="Proteomes" id="UP000050488">
    <property type="component" value="Unassembled WGS sequence"/>
</dbReference>
<evidence type="ECO:0000313" key="3">
    <source>
        <dbReference type="Proteomes" id="UP000050488"/>
    </source>
</evidence>
<evidence type="ECO:0000313" key="2">
    <source>
        <dbReference type="EMBL" id="KQB83950.1"/>
    </source>
</evidence>
<sequence>MKKESLDFLARVSIAISLLVVVGTLLAMLFTDWGVDRFLVVTLPAGLVALVVALVGKSAKGAAAAIGAAICPLLIFWLSFFVYQMLYLISFGHIVPG</sequence>
<keyword evidence="3" id="KW-1185">Reference proteome</keyword>
<feature type="transmembrane region" description="Helical" evidence="1">
    <location>
        <begin position="62"/>
        <end position="83"/>
    </location>
</feature>
<dbReference type="STRING" id="1544413.Clow_02150"/>
<protein>
    <submittedName>
        <fullName evidence="2">Uncharacterized protein</fullName>
    </submittedName>
</protein>
<feature type="transmembrane region" description="Helical" evidence="1">
    <location>
        <begin position="37"/>
        <end position="55"/>
    </location>
</feature>
<keyword evidence="1" id="KW-1133">Transmembrane helix</keyword>
<dbReference type="RefSeq" id="WP_055178954.1">
    <property type="nucleotide sequence ID" value="NZ_JAUSQY010000001.1"/>
</dbReference>
<gene>
    <name evidence="2" type="ORF">Clow_02150</name>
</gene>
<reference evidence="2 3" key="1">
    <citation type="submission" date="2015-10" db="EMBL/GenBank/DDBJ databases">
        <title>Corynebacteirum lowii and Corynebacterium oculi species nova, derived from human clinical disease and and emended description of Corynebacterium mastiditis.</title>
        <authorList>
            <person name="Bernard K."/>
            <person name="Pacheco A.L."/>
            <person name="Mcdougall C."/>
            <person name="Burtx T."/>
            <person name="Weibe D."/>
            <person name="Tyler S."/>
            <person name="Olson A.B."/>
            <person name="Cnockaert M."/>
            <person name="Eguchi H."/>
            <person name="Kuwahara T."/>
            <person name="Nakayama-Imaohji H."/>
            <person name="Boudewijins M."/>
            <person name="Van Hoecke F."/>
            <person name="Bernier A.-M."/>
            <person name="Vandamme P."/>
        </authorList>
    </citation>
    <scope>NUCLEOTIDE SEQUENCE [LARGE SCALE GENOMIC DNA]</scope>
    <source>
        <strain evidence="2 3">NML 130206</strain>
    </source>
</reference>
<dbReference type="PATRIC" id="fig|1544413.3.peg.2148"/>